<keyword evidence="1 8" id="KW-0963">Cytoplasm</keyword>
<dbReference type="InterPro" id="IPR022450">
    <property type="entry name" value="TsaD"/>
</dbReference>
<sequence length="362" mass="37157">MPGPNPTPGLCLGIESSCDETAAAVVGADRRILSSIIFDQTLLHADFGGVVPEIAARAHAERVDICVAQALSRAGVTLDDIDLISVTAGPGLIGGVLSGVMCARAISAARGIPHLGVNHLAGHALTPRLTDGIAFPYLMLLVSGGHCQFLAVDGPRAFRRLGGTIDDAPGEAFDKTAKLLGLGYPGGPLVEKEAAQGDPARFDFPRPLLDRPGCDMSFSGLKTALRRARDLIVAEKGGLTRQDRADLCAGFQAAVAEVLAEKTARALAEFGRPGGVLAVAGGVAANTAIRTALTGVCDRAGARFLAPPLALCTDNAAMIAWAGLEQWADGARPDAAMVARPRWPLDAGAEPLLGSGKKGAKA</sequence>
<dbReference type="RefSeq" id="WP_171322079.1">
    <property type="nucleotide sequence ID" value="NZ_JABFBC010000001.1"/>
</dbReference>
<reference evidence="10 11" key="1">
    <citation type="submission" date="2020-05" db="EMBL/GenBank/DDBJ databases">
        <title>Gimesia benthica sp. nov., a novel planctomycete isolated from a deep-sea water sample of the Northwest Indian Ocean.</title>
        <authorList>
            <person name="Wang J."/>
            <person name="Ruan C."/>
            <person name="Song L."/>
            <person name="Zhu Y."/>
            <person name="Li A."/>
            <person name="Zheng X."/>
            <person name="Wang L."/>
            <person name="Lu Z."/>
            <person name="Huang Y."/>
            <person name="Du W."/>
            <person name="Zhou Y."/>
            <person name="Huang L."/>
            <person name="Dai X."/>
        </authorList>
    </citation>
    <scope>NUCLEOTIDE SEQUENCE [LARGE SCALE GENOMIC DNA]</scope>
    <source>
        <strain evidence="10 11">YYQ-30</strain>
    </source>
</reference>
<evidence type="ECO:0000256" key="4">
    <source>
        <dbReference type="ARBA" id="ARBA00022723"/>
    </source>
</evidence>
<dbReference type="FunFam" id="3.30.420.40:FF:000040">
    <property type="entry name" value="tRNA N6-adenosine threonylcarbamoyltransferase"/>
    <property type="match status" value="1"/>
</dbReference>
<keyword evidence="5 8" id="KW-0408">Iron</keyword>
<keyword evidence="3 8" id="KW-0819">tRNA processing</keyword>
<dbReference type="CDD" id="cd24133">
    <property type="entry name" value="ASKHA_NBD_TsaD_bac"/>
    <property type="match status" value="1"/>
</dbReference>
<feature type="binding site" evidence="8">
    <location>
        <position position="187"/>
    </location>
    <ligand>
        <name>substrate</name>
    </ligand>
</feature>
<keyword evidence="6 8" id="KW-0012">Acyltransferase</keyword>
<protein>
    <recommendedName>
        <fullName evidence="8">tRNA N6-adenosine threonylcarbamoyltransferase</fullName>
        <ecNumber evidence="8">2.3.1.234</ecNumber>
    </recommendedName>
    <alternativeName>
        <fullName evidence="8">N6-L-threonylcarbamoyladenine synthase</fullName>
        <shortName evidence="8">t(6)A synthase</shortName>
    </alternativeName>
    <alternativeName>
        <fullName evidence="8">t(6)A37 threonylcarbamoyladenosine biosynthesis protein TsaD</fullName>
    </alternativeName>
    <alternativeName>
        <fullName evidence="8">tRNA threonylcarbamoyladenosine biosynthesis protein TsaD</fullName>
    </alternativeName>
</protein>
<dbReference type="GO" id="GO:0002949">
    <property type="term" value="P:tRNA threonylcarbamoyladenosine modification"/>
    <property type="evidence" value="ECO:0007669"/>
    <property type="project" value="UniProtKB-UniRule"/>
</dbReference>
<feature type="binding site" evidence="8">
    <location>
        <position position="119"/>
    </location>
    <ligand>
        <name>Fe cation</name>
        <dbReference type="ChEBI" id="CHEBI:24875"/>
    </ligand>
</feature>
<evidence type="ECO:0000313" key="10">
    <source>
        <dbReference type="EMBL" id="NNU79262.1"/>
    </source>
</evidence>
<feature type="binding site" evidence="8">
    <location>
        <position position="174"/>
    </location>
    <ligand>
        <name>substrate</name>
    </ligand>
</feature>
<dbReference type="GO" id="GO:0005737">
    <property type="term" value="C:cytoplasm"/>
    <property type="evidence" value="ECO:0007669"/>
    <property type="project" value="UniProtKB-SubCell"/>
</dbReference>
<dbReference type="NCBIfam" id="TIGR03723">
    <property type="entry name" value="T6A_TsaD_YgjD"/>
    <property type="match status" value="1"/>
</dbReference>
<feature type="domain" description="Gcp-like" evidence="9">
    <location>
        <begin position="32"/>
        <end position="321"/>
    </location>
</feature>
<evidence type="ECO:0000259" key="9">
    <source>
        <dbReference type="Pfam" id="PF00814"/>
    </source>
</evidence>
<dbReference type="EMBL" id="JABFBC010000001">
    <property type="protein sequence ID" value="NNU79262.1"/>
    <property type="molecule type" value="Genomic_DNA"/>
</dbReference>
<feature type="binding site" evidence="8">
    <location>
        <begin position="141"/>
        <end position="145"/>
    </location>
    <ligand>
        <name>substrate</name>
    </ligand>
</feature>
<comment type="subcellular location">
    <subcellularLocation>
        <location evidence="8">Cytoplasm</location>
    </subcellularLocation>
</comment>
<comment type="function">
    <text evidence="8">Required for the formation of a threonylcarbamoyl group on adenosine at position 37 (t(6)A37) in tRNAs that read codons beginning with adenine. Is involved in the transfer of the threonylcarbamoyl moiety of threonylcarbamoyl-AMP (TC-AMP) to the N6 group of A37, together with TsaE and TsaB. TsaD likely plays a direct catalytic role in this reaction.</text>
</comment>
<dbReference type="InterPro" id="IPR017861">
    <property type="entry name" value="KAE1/TsaD"/>
</dbReference>
<dbReference type="InterPro" id="IPR000905">
    <property type="entry name" value="Gcp-like_dom"/>
</dbReference>
<keyword evidence="2 8" id="KW-0808">Transferase</keyword>
<evidence type="ECO:0000256" key="3">
    <source>
        <dbReference type="ARBA" id="ARBA00022694"/>
    </source>
</evidence>
<evidence type="ECO:0000256" key="7">
    <source>
        <dbReference type="ARBA" id="ARBA00048117"/>
    </source>
</evidence>
<dbReference type="Proteomes" id="UP000572377">
    <property type="component" value="Unassembled WGS sequence"/>
</dbReference>
<dbReference type="GO" id="GO:0005506">
    <property type="term" value="F:iron ion binding"/>
    <property type="evidence" value="ECO:0007669"/>
    <property type="project" value="UniProtKB-UniRule"/>
</dbReference>
<dbReference type="HAMAP" id="MF_01445">
    <property type="entry name" value="TsaD"/>
    <property type="match status" value="1"/>
</dbReference>
<dbReference type="InterPro" id="IPR043129">
    <property type="entry name" value="ATPase_NBD"/>
</dbReference>
<dbReference type="PANTHER" id="PTHR11735">
    <property type="entry name" value="TRNA N6-ADENOSINE THREONYLCARBAMOYLTRANSFERASE"/>
    <property type="match status" value="1"/>
</dbReference>
<dbReference type="Pfam" id="PF00814">
    <property type="entry name" value="TsaD"/>
    <property type="match status" value="1"/>
</dbReference>
<dbReference type="Gene3D" id="3.30.420.40">
    <property type="match status" value="2"/>
</dbReference>
<feature type="binding site" evidence="8">
    <location>
        <position position="286"/>
    </location>
    <ligand>
        <name>substrate</name>
    </ligand>
</feature>
<gene>
    <name evidence="8 10" type="primary">tsaD</name>
    <name evidence="10" type="ORF">HMH01_02320</name>
</gene>
<dbReference type="FunFam" id="3.30.420.40:FF:000012">
    <property type="entry name" value="tRNA N6-adenosine threonylcarbamoyltransferase"/>
    <property type="match status" value="1"/>
</dbReference>
<evidence type="ECO:0000256" key="6">
    <source>
        <dbReference type="ARBA" id="ARBA00023315"/>
    </source>
</evidence>
<evidence type="ECO:0000256" key="8">
    <source>
        <dbReference type="HAMAP-Rule" id="MF_01445"/>
    </source>
</evidence>
<dbReference type="PANTHER" id="PTHR11735:SF6">
    <property type="entry name" value="TRNA N6-ADENOSINE THREONYLCARBAMOYLTRANSFERASE, MITOCHONDRIAL"/>
    <property type="match status" value="1"/>
</dbReference>
<dbReference type="NCBIfam" id="TIGR00329">
    <property type="entry name" value="gcp_kae1"/>
    <property type="match status" value="1"/>
</dbReference>
<evidence type="ECO:0000256" key="2">
    <source>
        <dbReference type="ARBA" id="ARBA00022679"/>
    </source>
</evidence>
<keyword evidence="11" id="KW-1185">Reference proteome</keyword>
<proteinExistence type="inferred from homology"/>
<dbReference type="EC" id="2.3.1.234" evidence="8"/>
<dbReference type="AlphaFoldDB" id="A0A849KZ56"/>
<evidence type="ECO:0000256" key="5">
    <source>
        <dbReference type="ARBA" id="ARBA00023004"/>
    </source>
</evidence>
<name>A0A849KZ56_9RHOB</name>
<feature type="binding site" evidence="8">
    <location>
        <position position="123"/>
    </location>
    <ligand>
        <name>Fe cation</name>
        <dbReference type="ChEBI" id="CHEBI:24875"/>
    </ligand>
</feature>
<comment type="catalytic activity">
    <reaction evidence="7 8">
        <text>L-threonylcarbamoyladenylate + adenosine(37) in tRNA = N(6)-L-threonylcarbamoyladenosine(37) in tRNA + AMP + H(+)</text>
        <dbReference type="Rhea" id="RHEA:37059"/>
        <dbReference type="Rhea" id="RHEA-COMP:10162"/>
        <dbReference type="Rhea" id="RHEA-COMP:10163"/>
        <dbReference type="ChEBI" id="CHEBI:15378"/>
        <dbReference type="ChEBI" id="CHEBI:73682"/>
        <dbReference type="ChEBI" id="CHEBI:74411"/>
        <dbReference type="ChEBI" id="CHEBI:74418"/>
        <dbReference type="ChEBI" id="CHEBI:456215"/>
        <dbReference type="EC" id="2.3.1.234"/>
    </reaction>
</comment>
<feature type="binding site" evidence="8">
    <location>
        <position position="191"/>
    </location>
    <ligand>
        <name>substrate</name>
    </ligand>
</feature>
<organism evidence="10 11">
    <name type="scientific">Halovulum dunhuangense</name>
    <dbReference type="NCBI Taxonomy" id="1505036"/>
    <lineage>
        <taxon>Bacteria</taxon>
        <taxon>Pseudomonadati</taxon>
        <taxon>Pseudomonadota</taxon>
        <taxon>Alphaproteobacteria</taxon>
        <taxon>Rhodobacterales</taxon>
        <taxon>Paracoccaceae</taxon>
        <taxon>Halovulum</taxon>
    </lineage>
</organism>
<accession>A0A849KZ56</accession>
<evidence type="ECO:0000313" key="11">
    <source>
        <dbReference type="Proteomes" id="UP000572377"/>
    </source>
</evidence>
<comment type="similarity">
    <text evidence="8">Belongs to the KAE1 / TsaD family.</text>
</comment>
<dbReference type="GO" id="GO:0061711">
    <property type="term" value="F:tRNA N(6)-L-threonylcarbamoyladenine synthase activity"/>
    <property type="evidence" value="ECO:0007669"/>
    <property type="project" value="UniProtKB-EC"/>
</dbReference>
<dbReference type="SUPFAM" id="SSF53067">
    <property type="entry name" value="Actin-like ATPase domain"/>
    <property type="match status" value="2"/>
</dbReference>
<comment type="caution">
    <text evidence="10">The sequence shown here is derived from an EMBL/GenBank/DDBJ whole genome shotgun (WGS) entry which is preliminary data.</text>
</comment>
<keyword evidence="4 8" id="KW-0479">Metal-binding</keyword>
<comment type="cofactor">
    <cofactor evidence="8">
        <name>Fe(2+)</name>
        <dbReference type="ChEBI" id="CHEBI:29033"/>
    </cofactor>
    <text evidence="8">Binds 1 Fe(2+) ion per subunit.</text>
</comment>
<feature type="binding site" evidence="8">
    <location>
        <position position="314"/>
    </location>
    <ligand>
        <name>Fe cation</name>
        <dbReference type="ChEBI" id="CHEBI:24875"/>
    </ligand>
</feature>
<evidence type="ECO:0000256" key="1">
    <source>
        <dbReference type="ARBA" id="ARBA00022490"/>
    </source>
</evidence>
<dbReference type="PRINTS" id="PR00789">
    <property type="entry name" value="OSIALOPTASE"/>
</dbReference>